<sequence>MKKGFTLIESIMVMVLVGILSAVFAFYIREAVLAWGFLSGQKSLVMASRGALNKMVRELKTASQMVTYTTSEVSFINTNGATVTFVQTGPDLYRGNYIILQNLKDPGGLGLTYLDQNGNQTALAPEIKTIWVELNCVNGANKFTLKSAAHLRQ</sequence>
<name>A0A2H0XVF9_UNCSA</name>
<comment type="caution">
    <text evidence="2">The sequence shown here is derived from an EMBL/GenBank/DDBJ whole genome shotgun (WGS) entry which is preliminary data.</text>
</comment>
<protein>
    <recommendedName>
        <fullName evidence="4">General secretion pathway GspH domain-containing protein</fullName>
    </recommendedName>
</protein>
<dbReference type="Proteomes" id="UP000231343">
    <property type="component" value="Unassembled WGS sequence"/>
</dbReference>
<accession>A0A2H0XVF9</accession>
<reference evidence="2 3" key="1">
    <citation type="submission" date="2017-09" db="EMBL/GenBank/DDBJ databases">
        <title>Depth-based differentiation of microbial function through sediment-hosted aquifers and enrichment of novel symbionts in the deep terrestrial subsurface.</title>
        <authorList>
            <person name="Probst A.J."/>
            <person name="Ladd B."/>
            <person name="Jarett J.K."/>
            <person name="Geller-Mcgrath D.E."/>
            <person name="Sieber C.M."/>
            <person name="Emerson J.B."/>
            <person name="Anantharaman K."/>
            <person name="Thomas B.C."/>
            <person name="Malmstrom R."/>
            <person name="Stieglmeier M."/>
            <person name="Klingl A."/>
            <person name="Woyke T."/>
            <person name="Ryan C.M."/>
            <person name="Banfield J.F."/>
        </authorList>
    </citation>
    <scope>NUCLEOTIDE SEQUENCE [LARGE SCALE GENOMIC DNA]</scope>
    <source>
        <strain evidence="2">CG08_land_8_20_14_0_20_45_16</strain>
    </source>
</reference>
<evidence type="ECO:0008006" key="4">
    <source>
        <dbReference type="Google" id="ProtNLM"/>
    </source>
</evidence>
<dbReference type="NCBIfam" id="TIGR02532">
    <property type="entry name" value="IV_pilin_GFxxxE"/>
    <property type="match status" value="1"/>
</dbReference>
<keyword evidence="1" id="KW-0472">Membrane</keyword>
<feature type="transmembrane region" description="Helical" evidence="1">
    <location>
        <begin position="7"/>
        <end position="28"/>
    </location>
</feature>
<keyword evidence="1" id="KW-0812">Transmembrane</keyword>
<evidence type="ECO:0000313" key="2">
    <source>
        <dbReference type="EMBL" id="PIS28109.1"/>
    </source>
</evidence>
<dbReference type="SUPFAM" id="SSF54523">
    <property type="entry name" value="Pili subunits"/>
    <property type="match status" value="1"/>
</dbReference>
<proteinExistence type="predicted"/>
<organism evidence="2 3">
    <name type="scientific">Candidatus Saganbacteria bacterium CG08_land_8_20_14_0_20_45_16</name>
    <dbReference type="NCBI Taxonomy" id="2014293"/>
    <lineage>
        <taxon>Bacteria</taxon>
        <taxon>Bacillati</taxon>
        <taxon>Saganbacteria</taxon>
    </lineage>
</organism>
<gene>
    <name evidence="2" type="ORF">COT42_09000</name>
</gene>
<dbReference type="AlphaFoldDB" id="A0A2H0XVF9"/>
<evidence type="ECO:0000313" key="3">
    <source>
        <dbReference type="Proteomes" id="UP000231343"/>
    </source>
</evidence>
<keyword evidence="1" id="KW-1133">Transmembrane helix</keyword>
<dbReference type="EMBL" id="PEYM01000148">
    <property type="protein sequence ID" value="PIS28109.1"/>
    <property type="molecule type" value="Genomic_DNA"/>
</dbReference>
<dbReference type="InterPro" id="IPR012902">
    <property type="entry name" value="N_methyl_site"/>
</dbReference>
<dbReference type="InterPro" id="IPR045584">
    <property type="entry name" value="Pilin-like"/>
</dbReference>
<dbReference type="PROSITE" id="PS00409">
    <property type="entry name" value="PROKAR_NTER_METHYL"/>
    <property type="match status" value="1"/>
</dbReference>
<dbReference type="Pfam" id="PF07963">
    <property type="entry name" value="N_methyl"/>
    <property type="match status" value="1"/>
</dbReference>
<evidence type="ECO:0000256" key="1">
    <source>
        <dbReference type="SAM" id="Phobius"/>
    </source>
</evidence>